<evidence type="ECO:0000313" key="3">
    <source>
        <dbReference type="EMBL" id="MBB5890299.1"/>
    </source>
</evidence>
<evidence type="ECO:0000256" key="1">
    <source>
        <dbReference type="SAM" id="MobiDB-lite"/>
    </source>
</evidence>
<dbReference type="GO" id="GO:0008757">
    <property type="term" value="F:S-adenosylmethionine-dependent methyltransferase activity"/>
    <property type="evidence" value="ECO:0007669"/>
    <property type="project" value="InterPro"/>
</dbReference>
<dbReference type="AlphaFoldDB" id="A0A7W9KEC6"/>
<keyword evidence="3" id="KW-0489">Methyltransferase</keyword>
<keyword evidence="3" id="KW-0808">Transferase</keyword>
<dbReference type="RefSeq" id="WP_184859669.1">
    <property type="nucleotide sequence ID" value="NZ_BAAAWY010000047.1"/>
</dbReference>
<reference evidence="3 4" key="1">
    <citation type="submission" date="2020-08" db="EMBL/GenBank/DDBJ databases">
        <title>Sequencing the genomes of 1000 actinobacteria strains.</title>
        <authorList>
            <person name="Klenk H.-P."/>
        </authorList>
    </citation>
    <scope>NUCLEOTIDE SEQUENCE [LARGE SCALE GENOMIC DNA]</scope>
    <source>
        <strain evidence="3 4">DSM 43851</strain>
    </source>
</reference>
<dbReference type="InterPro" id="IPR050508">
    <property type="entry name" value="Methyltransf_Superfamily"/>
</dbReference>
<accession>A0A7W9KEC6</accession>
<comment type="caution">
    <text evidence="3">The sequence shown here is derived from an EMBL/GenBank/DDBJ whole genome shotgun (WGS) entry which is preliminary data.</text>
</comment>
<name>A0A7W9KEC6_9PSEU</name>
<protein>
    <submittedName>
        <fullName evidence="3">SAM-dependent methyltransferase</fullName>
    </submittedName>
</protein>
<feature type="region of interest" description="Disordered" evidence="1">
    <location>
        <begin position="242"/>
        <end position="272"/>
    </location>
</feature>
<evidence type="ECO:0000259" key="2">
    <source>
        <dbReference type="Pfam" id="PF08241"/>
    </source>
</evidence>
<dbReference type="InterPro" id="IPR013216">
    <property type="entry name" value="Methyltransf_11"/>
</dbReference>
<organism evidence="3 4">
    <name type="scientific">Kutzneria kofuensis</name>
    <dbReference type="NCBI Taxonomy" id="103725"/>
    <lineage>
        <taxon>Bacteria</taxon>
        <taxon>Bacillati</taxon>
        <taxon>Actinomycetota</taxon>
        <taxon>Actinomycetes</taxon>
        <taxon>Pseudonocardiales</taxon>
        <taxon>Pseudonocardiaceae</taxon>
        <taxon>Kutzneria</taxon>
    </lineage>
</organism>
<dbReference type="SUPFAM" id="SSF53335">
    <property type="entry name" value="S-adenosyl-L-methionine-dependent methyltransferases"/>
    <property type="match status" value="1"/>
</dbReference>
<dbReference type="Pfam" id="PF08241">
    <property type="entry name" value="Methyltransf_11"/>
    <property type="match status" value="1"/>
</dbReference>
<dbReference type="CDD" id="cd02440">
    <property type="entry name" value="AdoMet_MTases"/>
    <property type="match status" value="1"/>
</dbReference>
<dbReference type="PANTHER" id="PTHR42912:SF93">
    <property type="entry name" value="N6-ADENOSINE-METHYLTRANSFERASE TMT1A"/>
    <property type="match status" value="1"/>
</dbReference>
<gene>
    <name evidence="3" type="ORF">BJ998_001495</name>
</gene>
<proteinExistence type="predicted"/>
<dbReference type="GO" id="GO:0032259">
    <property type="term" value="P:methylation"/>
    <property type="evidence" value="ECO:0007669"/>
    <property type="project" value="UniProtKB-KW"/>
</dbReference>
<keyword evidence="4" id="KW-1185">Reference proteome</keyword>
<dbReference type="EMBL" id="JACHIR010000001">
    <property type="protein sequence ID" value="MBB5890299.1"/>
    <property type="molecule type" value="Genomic_DNA"/>
</dbReference>
<feature type="domain" description="Methyltransferase type 11" evidence="2">
    <location>
        <begin position="49"/>
        <end position="135"/>
    </location>
</feature>
<dbReference type="InterPro" id="IPR029063">
    <property type="entry name" value="SAM-dependent_MTases_sf"/>
</dbReference>
<dbReference type="Gene3D" id="3.40.50.150">
    <property type="entry name" value="Vaccinia Virus protein VP39"/>
    <property type="match status" value="1"/>
</dbReference>
<sequence length="272" mass="29318">MTAAHALSQYRSTDKLAARIALHGYGTDPQPWHDWVRERLPLRSGQRVLEVGAGTGALWPFVPEIDLVPTDFSAAMCTALRGKGFAPARCSADALPFPAGTFDGAIACHMLYHVDEPAHAVAELRRVLRPGGWLVATTNGGGHMAELWEIATKVDLPMSFPEAAALSFRAENANALLSGGFDDIDMIRYEDELVVPTAEPVVAYLASCVDRDLTDEELSALHHEVAGRGVVRIRKHSVLITARSGQGKGASPDERLGGGARRRHAEGAWPRS</sequence>
<dbReference type="Proteomes" id="UP000585638">
    <property type="component" value="Unassembled WGS sequence"/>
</dbReference>
<dbReference type="PANTHER" id="PTHR42912">
    <property type="entry name" value="METHYLTRANSFERASE"/>
    <property type="match status" value="1"/>
</dbReference>
<evidence type="ECO:0000313" key="4">
    <source>
        <dbReference type="Proteomes" id="UP000585638"/>
    </source>
</evidence>